<dbReference type="AlphaFoldDB" id="A0A379ADT4"/>
<dbReference type="EMBL" id="UGSO01000001">
    <property type="protein sequence ID" value="SUB15748.1"/>
    <property type="molecule type" value="Genomic_DNA"/>
</dbReference>
<proteinExistence type="predicted"/>
<reference evidence="1 2" key="1">
    <citation type="submission" date="2018-06" db="EMBL/GenBank/DDBJ databases">
        <authorList>
            <consortium name="Pathogen Informatics"/>
            <person name="Doyle S."/>
        </authorList>
    </citation>
    <scope>NUCLEOTIDE SEQUENCE [LARGE SCALE GENOMIC DNA]</scope>
    <source>
        <strain evidence="1 2">NCTC9381</strain>
    </source>
</reference>
<accession>A0A379ADT4</accession>
<evidence type="ECO:0000313" key="1">
    <source>
        <dbReference type="EMBL" id="SUB15748.1"/>
    </source>
</evidence>
<protein>
    <submittedName>
        <fullName evidence="1">Uncharacterized protein</fullName>
    </submittedName>
</protein>
<organism evidence="1 2">
    <name type="scientific">Enterobacter agglomerans</name>
    <name type="common">Erwinia herbicola</name>
    <name type="synonym">Pantoea agglomerans</name>
    <dbReference type="NCBI Taxonomy" id="549"/>
    <lineage>
        <taxon>Bacteria</taxon>
        <taxon>Pseudomonadati</taxon>
        <taxon>Pseudomonadota</taxon>
        <taxon>Gammaproteobacteria</taxon>
        <taxon>Enterobacterales</taxon>
        <taxon>Erwiniaceae</taxon>
        <taxon>Pantoea</taxon>
        <taxon>Pantoea agglomerans group</taxon>
    </lineage>
</organism>
<sequence length="47" mass="5348">MGAAWWAKCSVTFFNQQGERVWGETDELLTSVRLESRTQRKIIGFGG</sequence>
<name>A0A379ADT4_ENTAG</name>
<gene>
    <name evidence="1" type="ORF">NCTC9381_01642</name>
</gene>
<evidence type="ECO:0000313" key="2">
    <source>
        <dbReference type="Proteomes" id="UP000254640"/>
    </source>
</evidence>
<keyword evidence="2" id="KW-1185">Reference proteome</keyword>
<dbReference type="Proteomes" id="UP000254640">
    <property type="component" value="Unassembled WGS sequence"/>
</dbReference>